<feature type="region of interest" description="Disordered" evidence="1">
    <location>
        <begin position="1"/>
        <end position="33"/>
    </location>
</feature>
<reference evidence="3" key="1">
    <citation type="journal article" date="2013" name="Nature">
        <title>Pan genome of the phytoplankton Emiliania underpins its global distribution.</title>
        <authorList>
            <person name="Read B.A."/>
            <person name="Kegel J."/>
            <person name="Klute M.J."/>
            <person name="Kuo A."/>
            <person name="Lefebvre S.C."/>
            <person name="Maumus F."/>
            <person name="Mayer C."/>
            <person name="Miller J."/>
            <person name="Monier A."/>
            <person name="Salamov A."/>
            <person name="Young J."/>
            <person name="Aguilar M."/>
            <person name="Claverie J.M."/>
            <person name="Frickenhaus S."/>
            <person name="Gonzalez K."/>
            <person name="Herman E.K."/>
            <person name="Lin Y.C."/>
            <person name="Napier J."/>
            <person name="Ogata H."/>
            <person name="Sarno A.F."/>
            <person name="Shmutz J."/>
            <person name="Schroeder D."/>
            <person name="de Vargas C."/>
            <person name="Verret F."/>
            <person name="von Dassow P."/>
            <person name="Valentin K."/>
            <person name="Van de Peer Y."/>
            <person name="Wheeler G."/>
            <person name="Dacks J.B."/>
            <person name="Delwiche C.F."/>
            <person name="Dyhrman S.T."/>
            <person name="Glockner G."/>
            <person name="John U."/>
            <person name="Richards T."/>
            <person name="Worden A.Z."/>
            <person name="Zhang X."/>
            <person name="Grigoriev I.V."/>
            <person name="Allen A.E."/>
            <person name="Bidle K."/>
            <person name="Borodovsky M."/>
            <person name="Bowler C."/>
            <person name="Brownlee C."/>
            <person name="Cock J.M."/>
            <person name="Elias M."/>
            <person name="Gladyshev V.N."/>
            <person name="Groth M."/>
            <person name="Guda C."/>
            <person name="Hadaegh A."/>
            <person name="Iglesias-Rodriguez M.D."/>
            <person name="Jenkins J."/>
            <person name="Jones B.M."/>
            <person name="Lawson T."/>
            <person name="Leese F."/>
            <person name="Lindquist E."/>
            <person name="Lobanov A."/>
            <person name="Lomsadze A."/>
            <person name="Malik S.B."/>
            <person name="Marsh M.E."/>
            <person name="Mackinder L."/>
            <person name="Mock T."/>
            <person name="Mueller-Roeber B."/>
            <person name="Pagarete A."/>
            <person name="Parker M."/>
            <person name="Probert I."/>
            <person name="Quesneville H."/>
            <person name="Raines C."/>
            <person name="Rensing S.A."/>
            <person name="Riano-Pachon D.M."/>
            <person name="Richier S."/>
            <person name="Rokitta S."/>
            <person name="Shiraiwa Y."/>
            <person name="Soanes D.M."/>
            <person name="van der Giezen M."/>
            <person name="Wahlund T.M."/>
            <person name="Williams B."/>
            <person name="Wilson W."/>
            <person name="Wolfe G."/>
            <person name="Wurch L.L."/>
        </authorList>
    </citation>
    <scope>NUCLEOTIDE SEQUENCE</scope>
</reference>
<keyword evidence="3" id="KW-1185">Reference proteome</keyword>
<evidence type="ECO:0000313" key="2">
    <source>
        <dbReference type="EnsemblProtists" id="EOD03693"/>
    </source>
</evidence>
<dbReference type="HOGENOM" id="CLU_859033_0_0_1"/>
<sequence>MPYSPQPRRRARTAGENATAATQPAVHRAHSAPAPLSAGRLIQVTTTASEEDAAGAPKLGFLPRVSIRLGLRAGGAEASVSGEAARRSVSLVVKRRPRPGKVVTTTVSVDLAVTGGAVCGPPRTHRHARPYHGGLGLVSGYGWPQLLCLADSPPREDEMRAVTPLLQVPVYTVRSEGAGVLRLRRDTDYLWALQSTLIGNVTTWQLLRTLYQGCLAYLRFRPALLAWLERAQQRRGDYEEGGVARLRDLEEYEAHQRLDESTKTAVQSVQRAGEGNDWRTDSLTGGALTYHGLAGTPTNFLSTALHFGHVAIERCAGSPSSYTR</sequence>
<dbReference type="PaxDb" id="2903-EOD03693"/>
<dbReference type="GeneID" id="17249906"/>
<evidence type="ECO:0000313" key="3">
    <source>
        <dbReference type="Proteomes" id="UP000013827"/>
    </source>
</evidence>
<proteinExistence type="predicted"/>
<name>A0A0D3HXF8_EMIH1</name>
<accession>A0A0D3HXF8</accession>
<evidence type="ECO:0000256" key="1">
    <source>
        <dbReference type="SAM" id="MobiDB-lite"/>
    </source>
</evidence>
<dbReference type="RefSeq" id="XP_005756122.1">
    <property type="nucleotide sequence ID" value="XM_005756065.1"/>
</dbReference>
<organism evidence="2 3">
    <name type="scientific">Emiliania huxleyi (strain CCMP1516)</name>
    <dbReference type="NCBI Taxonomy" id="280463"/>
    <lineage>
        <taxon>Eukaryota</taxon>
        <taxon>Haptista</taxon>
        <taxon>Haptophyta</taxon>
        <taxon>Prymnesiophyceae</taxon>
        <taxon>Isochrysidales</taxon>
        <taxon>Noelaerhabdaceae</taxon>
        <taxon>Emiliania</taxon>
    </lineage>
</organism>
<dbReference type="KEGG" id="ehx:EMIHUDRAFT_221809"/>
<dbReference type="EnsemblProtists" id="EOD03693">
    <property type="protein sequence ID" value="EOD03693"/>
    <property type="gene ID" value="EMIHUDRAFT_221809"/>
</dbReference>
<protein>
    <submittedName>
        <fullName evidence="2">Uncharacterized protein</fullName>
    </submittedName>
</protein>
<dbReference type="Proteomes" id="UP000013827">
    <property type="component" value="Unassembled WGS sequence"/>
</dbReference>
<dbReference type="AlphaFoldDB" id="A0A0D3HXF8"/>
<reference evidence="2" key="2">
    <citation type="submission" date="2024-10" db="UniProtKB">
        <authorList>
            <consortium name="EnsemblProtists"/>
        </authorList>
    </citation>
    <scope>IDENTIFICATION</scope>
</reference>